<dbReference type="EMBL" id="QOIL01000004">
    <property type="protein sequence ID" value="RCG31551.1"/>
    <property type="molecule type" value="Genomic_DNA"/>
</dbReference>
<organism evidence="2 3">
    <name type="scientific">Sphaerisporangium album</name>
    <dbReference type="NCBI Taxonomy" id="509200"/>
    <lineage>
        <taxon>Bacteria</taxon>
        <taxon>Bacillati</taxon>
        <taxon>Actinomycetota</taxon>
        <taxon>Actinomycetes</taxon>
        <taxon>Streptosporangiales</taxon>
        <taxon>Streptosporangiaceae</taxon>
        <taxon>Sphaerisporangium</taxon>
    </lineage>
</organism>
<feature type="compositionally biased region" description="Gly residues" evidence="1">
    <location>
        <begin position="127"/>
        <end position="140"/>
    </location>
</feature>
<evidence type="ECO:0000313" key="3">
    <source>
        <dbReference type="Proteomes" id="UP000253094"/>
    </source>
</evidence>
<dbReference type="RefSeq" id="WP_114028121.1">
    <property type="nucleotide sequence ID" value="NZ_QOIL01000004.1"/>
</dbReference>
<comment type="caution">
    <text evidence="2">The sequence shown here is derived from an EMBL/GenBank/DDBJ whole genome shotgun (WGS) entry which is preliminary data.</text>
</comment>
<accession>A0A367FMQ5</accession>
<dbReference type="OrthoDB" id="3492988at2"/>
<sequence length="504" mass="53002">MGDFVGVDPANLRELAVRLQRLHAVLARHGPAMQQKMQKWGSDLDFTVLPRLLDEALDDARDMEARAVRAYEVARHDTDERAAGRNSGAHRAAPGAVRLDWTATGHSGHQARHDAATLENAITAPDGGTGPDVAGSGGGAARHATDPGGTGPDASALRESLLRHRDDHAYLGAFWAEACPLALQAARSLARRAGAAVSGTGSTRSTGAGTVTGPMSREVFDPESAGILRALGSSLAAATQMRRGTGKDRRPLISDEVRAAVTGYEDPWSVAMLVKYGPGGKTWDSAFLAELTRAMLDAREAGAIDVPLPERTDANGARIAALRAEFDPVVAVMDRASENGRAARHVLGDPATGPRYAAMLVGDDWHTPGPPGERADLSGHAGDFLMASVSAGRGVTEDAKESAWAVVAIARAASAFTERRPEAVLPCGVRAALAFTADRYLPDLAAPRGRNEARLRGGDPPGSWTPHIDATDLARFLGHAFPDPADRDAFTARMDAHRRGGPGE</sequence>
<proteinExistence type="predicted"/>
<dbReference type="AlphaFoldDB" id="A0A367FMQ5"/>
<evidence type="ECO:0000313" key="2">
    <source>
        <dbReference type="EMBL" id="RCG31551.1"/>
    </source>
</evidence>
<name>A0A367FMQ5_9ACTN</name>
<feature type="region of interest" description="Disordered" evidence="1">
    <location>
        <begin position="123"/>
        <end position="155"/>
    </location>
</feature>
<feature type="compositionally biased region" description="Low complexity" evidence="1">
    <location>
        <begin position="197"/>
        <end position="213"/>
    </location>
</feature>
<gene>
    <name evidence="2" type="ORF">DQ384_08200</name>
</gene>
<protein>
    <submittedName>
        <fullName evidence="2">Uncharacterized protein</fullName>
    </submittedName>
</protein>
<dbReference type="Proteomes" id="UP000253094">
    <property type="component" value="Unassembled WGS sequence"/>
</dbReference>
<feature type="region of interest" description="Disordered" evidence="1">
    <location>
        <begin position="197"/>
        <end position="217"/>
    </location>
</feature>
<reference evidence="2 3" key="1">
    <citation type="submission" date="2018-06" db="EMBL/GenBank/DDBJ databases">
        <title>Sphaerisporangium craniellae sp. nov., isolated from a marine sponge in the South China Sea.</title>
        <authorList>
            <person name="Li L."/>
        </authorList>
    </citation>
    <scope>NUCLEOTIDE SEQUENCE [LARGE SCALE GENOMIC DNA]</scope>
    <source>
        <strain evidence="2 3">CCTCC AA 208026</strain>
    </source>
</reference>
<keyword evidence="3" id="KW-1185">Reference proteome</keyword>
<evidence type="ECO:0000256" key="1">
    <source>
        <dbReference type="SAM" id="MobiDB-lite"/>
    </source>
</evidence>